<evidence type="ECO:0000256" key="1">
    <source>
        <dbReference type="SAM" id="Phobius"/>
    </source>
</evidence>
<dbReference type="InterPro" id="IPR036179">
    <property type="entry name" value="Ig-like_dom_sf"/>
</dbReference>
<accession>A0A3B3RUQ9</accession>
<dbReference type="PANTHER" id="PTHR47011">
    <property type="entry name" value="CD226 ANTIGEN"/>
    <property type="match status" value="1"/>
</dbReference>
<dbReference type="OrthoDB" id="9937217at2759"/>
<dbReference type="STRING" id="1676925.ENSPKIP00000022262"/>
<dbReference type="GO" id="GO:0002729">
    <property type="term" value="P:positive regulation of natural killer cell cytokine production"/>
    <property type="evidence" value="ECO:0007669"/>
    <property type="project" value="InterPro"/>
</dbReference>
<evidence type="ECO:0000259" key="2">
    <source>
        <dbReference type="SMART" id="SM00409"/>
    </source>
</evidence>
<keyword evidence="1" id="KW-0812">Transmembrane</keyword>
<keyword evidence="1" id="KW-1133">Transmembrane helix</keyword>
<name>A0A3B3RUQ9_9TELE</name>
<dbReference type="InterPro" id="IPR013106">
    <property type="entry name" value="Ig_V-set"/>
</dbReference>
<dbReference type="GeneTree" id="ENSGT00500000044993"/>
<feature type="domain" description="Immunoglobulin" evidence="2">
    <location>
        <begin position="138"/>
        <end position="240"/>
    </location>
</feature>
<dbReference type="KEGG" id="pki:111834814"/>
<dbReference type="InterPro" id="IPR003599">
    <property type="entry name" value="Ig_sub"/>
</dbReference>
<reference evidence="3" key="2">
    <citation type="submission" date="2025-09" db="UniProtKB">
        <authorList>
            <consortium name="Ensembl"/>
        </authorList>
    </citation>
    <scope>IDENTIFICATION</scope>
</reference>
<feature type="domain" description="Immunoglobulin" evidence="2">
    <location>
        <begin position="29"/>
        <end position="127"/>
    </location>
</feature>
<dbReference type="SUPFAM" id="SSF48726">
    <property type="entry name" value="Immunoglobulin"/>
    <property type="match status" value="2"/>
</dbReference>
<dbReference type="GeneID" id="111834814"/>
<dbReference type="InterPro" id="IPR013783">
    <property type="entry name" value="Ig-like_fold"/>
</dbReference>
<organism evidence="3 4">
    <name type="scientific">Paramormyrops kingsleyae</name>
    <dbReference type="NCBI Taxonomy" id="1676925"/>
    <lineage>
        <taxon>Eukaryota</taxon>
        <taxon>Metazoa</taxon>
        <taxon>Chordata</taxon>
        <taxon>Craniata</taxon>
        <taxon>Vertebrata</taxon>
        <taxon>Euteleostomi</taxon>
        <taxon>Actinopterygii</taxon>
        <taxon>Neopterygii</taxon>
        <taxon>Teleostei</taxon>
        <taxon>Osteoglossocephala</taxon>
        <taxon>Osteoglossomorpha</taxon>
        <taxon>Osteoglossiformes</taxon>
        <taxon>Mormyridae</taxon>
        <taxon>Paramormyrops</taxon>
    </lineage>
</organism>
<dbReference type="GO" id="GO:0009897">
    <property type="term" value="C:external side of plasma membrane"/>
    <property type="evidence" value="ECO:0007669"/>
    <property type="project" value="TreeGrafter"/>
</dbReference>
<evidence type="ECO:0000313" key="4">
    <source>
        <dbReference type="Proteomes" id="UP000261540"/>
    </source>
</evidence>
<feature type="transmembrane region" description="Helical" evidence="1">
    <location>
        <begin position="252"/>
        <end position="276"/>
    </location>
</feature>
<sequence>MDALKKDYWYSMVHIIFLSLLTVVHLLMAQGLVVKLEEGMTLDCICPWSGNFTMVSWKRELRTFAVYHPIHGMNISSGYTGRVKFLKSSPMDGSISLRNVTERDVGQYHCSIQSFPLGSWTNNVFVKKAVDFDESKVDTSIRVKKGGNVTISCNHLSNRTLQHVVFEMVRGRKVQTMAQCQSLAGSSLKAISYKDLAHVSCNSILNASLQLTNVTEEDGGLYRCLFDMEVVGQTTLLTVSEGVGGNLTVQHMIYIGAGAAGLVLVSLVVIAVMFFWHRKKRRAKVRVKSHPLQRSLLNNYEPSGVPKKMKKRTKRQDPIYCNIMTQPRQTKRKT</sequence>
<dbReference type="GO" id="GO:0050839">
    <property type="term" value="F:cell adhesion molecule binding"/>
    <property type="evidence" value="ECO:0007669"/>
    <property type="project" value="TreeGrafter"/>
</dbReference>
<dbReference type="Pfam" id="PF07686">
    <property type="entry name" value="V-set"/>
    <property type="match status" value="2"/>
</dbReference>
<dbReference type="AlphaFoldDB" id="A0A3B3RUQ9"/>
<dbReference type="Gene3D" id="2.60.40.10">
    <property type="entry name" value="Immunoglobulins"/>
    <property type="match status" value="2"/>
</dbReference>
<dbReference type="SMART" id="SM00409">
    <property type="entry name" value="IG"/>
    <property type="match status" value="2"/>
</dbReference>
<dbReference type="PANTHER" id="PTHR47011:SF1">
    <property type="entry name" value="CD226 ANTIGEN"/>
    <property type="match status" value="1"/>
</dbReference>
<dbReference type="RefSeq" id="XP_023650292.1">
    <property type="nucleotide sequence ID" value="XM_023794524.2"/>
</dbReference>
<dbReference type="GO" id="GO:0002891">
    <property type="term" value="P:positive regulation of immunoglobulin mediated immune response"/>
    <property type="evidence" value="ECO:0007669"/>
    <property type="project" value="TreeGrafter"/>
</dbReference>
<dbReference type="CTD" id="10666"/>
<proteinExistence type="predicted"/>
<dbReference type="InterPro" id="IPR042842">
    <property type="entry name" value="CD226"/>
</dbReference>
<reference evidence="3" key="1">
    <citation type="submission" date="2025-08" db="UniProtKB">
        <authorList>
            <consortium name="Ensembl"/>
        </authorList>
    </citation>
    <scope>IDENTIFICATION</scope>
</reference>
<dbReference type="Ensembl" id="ENSPKIT00000002920.1">
    <property type="protein sequence ID" value="ENSPKIP00000022262.1"/>
    <property type="gene ID" value="ENSPKIG00000006347.1"/>
</dbReference>
<keyword evidence="1" id="KW-0472">Membrane</keyword>
<evidence type="ECO:0000313" key="3">
    <source>
        <dbReference type="Ensembl" id="ENSPKIP00000022262.1"/>
    </source>
</evidence>
<keyword evidence="4" id="KW-1185">Reference proteome</keyword>
<protein>
    <submittedName>
        <fullName evidence="3">CD226 molecule</fullName>
    </submittedName>
</protein>
<dbReference type="Proteomes" id="UP000261540">
    <property type="component" value="Unplaced"/>
</dbReference>